<protein>
    <recommendedName>
        <fullName evidence="3">F-box domain-containing protein</fullName>
    </recommendedName>
</protein>
<sequence>MSRNRLDLSLRTIVDIFALFNRKELFELSLACHRFNVIVEKHFRDAPYLIFYELVRDSCWKWRLWEETGYTNMPIGLVTLLKSAKFIRFQNTHLNWRTEVKPLINELESLKHIFNGQTLWIAPGKHGYTTETIKLISKCRHLKAMQILYSNAATVIPQLLSNNHDQIELRMSFTIQIPVVLSMPLQIVLPVADFADFLFRPTGSNAPYKRLIVFTCETLEKENRTQIVEAIKLRFLDNKTYMRFEFKLSAFGVFNAGETTMCNNAIGQKLEIIVCDAPFSIVANVF</sequence>
<proteinExistence type="predicted"/>
<keyword evidence="2" id="KW-1185">Reference proteome</keyword>
<reference evidence="1" key="1">
    <citation type="submission" date="2022-01" db="EMBL/GenBank/DDBJ databases">
        <title>Genome Sequence Resource for Two Populations of Ditylenchus destructor, the Migratory Endoparasitic Phytonematode.</title>
        <authorList>
            <person name="Zhang H."/>
            <person name="Lin R."/>
            <person name="Xie B."/>
        </authorList>
    </citation>
    <scope>NUCLEOTIDE SEQUENCE</scope>
    <source>
        <strain evidence="1">BazhouSP</strain>
    </source>
</reference>
<dbReference type="AlphaFoldDB" id="A0AAD4R1K4"/>
<accession>A0AAD4R1K4</accession>
<organism evidence="1 2">
    <name type="scientific">Ditylenchus destructor</name>
    <dbReference type="NCBI Taxonomy" id="166010"/>
    <lineage>
        <taxon>Eukaryota</taxon>
        <taxon>Metazoa</taxon>
        <taxon>Ecdysozoa</taxon>
        <taxon>Nematoda</taxon>
        <taxon>Chromadorea</taxon>
        <taxon>Rhabditida</taxon>
        <taxon>Tylenchina</taxon>
        <taxon>Tylenchomorpha</taxon>
        <taxon>Sphaerularioidea</taxon>
        <taxon>Anguinidae</taxon>
        <taxon>Anguininae</taxon>
        <taxon>Ditylenchus</taxon>
    </lineage>
</organism>
<gene>
    <name evidence="1" type="ORF">DdX_14868</name>
</gene>
<comment type="caution">
    <text evidence="1">The sequence shown here is derived from an EMBL/GenBank/DDBJ whole genome shotgun (WGS) entry which is preliminary data.</text>
</comment>
<evidence type="ECO:0000313" key="2">
    <source>
        <dbReference type="Proteomes" id="UP001201812"/>
    </source>
</evidence>
<evidence type="ECO:0000313" key="1">
    <source>
        <dbReference type="EMBL" id="KAI1703535.1"/>
    </source>
</evidence>
<name>A0AAD4R1K4_9BILA</name>
<dbReference type="EMBL" id="JAKKPZ010000081">
    <property type="protein sequence ID" value="KAI1703535.1"/>
    <property type="molecule type" value="Genomic_DNA"/>
</dbReference>
<evidence type="ECO:0008006" key="3">
    <source>
        <dbReference type="Google" id="ProtNLM"/>
    </source>
</evidence>
<dbReference type="Proteomes" id="UP001201812">
    <property type="component" value="Unassembled WGS sequence"/>
</dbReference>